<name>A0ABV8GYM8_9BACI</name>
<protein>
    <submittedName>
        <fullName evidence="3">Choice-of-anchor I family protein</fullName>
    </submittedName>
</protein>
<comment type="caution">
    <text evidence="3">The sequence shown here is derived from an EMBL/GenBank/DDBJ whole genome shotgun (WGS) entry which is preliminary data.</text>
</comment>
<organism evidence="3 4">
    <name type="scientific">Oceanobacillus longus</name>
    <dbReference type="NCBI Taxonomy" id="930120"/>
    <lineage>
        <taxon>Bacteria</taxon>
        <taxon>Bacillati</taxon>
        <taxon>Bacillota</taxon>
        <taxon>Bacilli</taxon>
        <taxon>Bacillales</taxon>
        <taxon>Bacillaceae</taxon>
        <taxon>Oceanobacillus</taxon>
    </lineage>
</organism>
<dbReference type="Gene3D" id="2.130.10.10">
    <property type="entry name" value="YVTN repeat-like/Quinoprotein amine dehydrogenase"/>
    <property type="match status" value="1"/>
</dbReference>
<dbReference type="EMBL" id="JBHSAO010000011">
    <property type="protein sequence ID" value="MFC4025010.1"/>
    <property type="molecule type" value="Genomic_DNA"/>
</dbReference>
<keyword evidence="1" id="KW-0732">Signal</keyword>
<dbReference type="PANTHER" id="PTHR46928:SF1">
    <property type="entry name" value="MESENCHYME-SPECIFIC CELL SURFACE GLYCOPROTEIN"/>
    <property type="match status" value="1"/>
</dbReference>
<dbReference type="RefSeq" id="WP_379497510.1">
    <property type="nucleotide sequence ID" value="NZ_JBHSAO010000011.1"/>
</dbReference>
<evidence type="ECO:0000313" key="4">
    <source>
        <dbReference type="Proteomes" id="UP001595772"/>
    </source>
</evidence>
<dbReference type="PANTHER" id="PTHR46928">
    <property type="entry name" value="MESENCHYME-SPECIFIC CELL SURFACE GLYCOPROTEIN"/>
    <property type="match status" value="1"/>
</dbReference>
<feature type="chain" id="PRO_5047028114" evidence="1">
    <location>
        <begin position="28"/>
        <end position="562"/>
    </location>
</feature>
<sequence length="562" mass="61616">MTMKKKFVAGAAATMLFTSAVPFNVFAEQASLFQYGAEDLTVSQVGQYDSGLGEGGTEIMTYDSELERAFVTNGVAAGFDILSFKKLKSGKFSDVKTEKRILLADYGIENVEDITSIASHPTKDLIAISVVSNPKTDPGYIVFTTKAGDYMNHVQVGSLPDMVTFTPDGTKAVVANEGEPNDDYSVDPEGSISIIDVTGNPDGFRANTLSFDGVELDEKVRVQSKGTTLQQLEPEFVAVSEDSSQAFVSMQENNAIATVDLETEEILNVKGLGMKDHSVTANEIDAKDNNETTIEKQPLLGFYMPDAIDTFTADGKTYILTPNEGDARDYDAYSEEASIKDIKNQIQLNADYYEGYTQEELDQAVEDGLLDELGKTNITLESGKNEEGIYESLHTYGARSFSIFDAETMELIYDSGSEFERITAEALPEHFNTNNDELKYDGRSDAKGPEPETIVSGEIDGTTYAFIALERFSGIMMYDLSNPLQPEFTKLISSRDFSEDVKGDVSPEGLQFIPAAQSPTGYDLLAATHEVSGTVAVYEFNGKIKGSKEWNQSDNKYKNKQR</sequence>
<evidence type="ECO:0000256" key="1">
    <source>
        <dbReference type="SAM" id="SignalP"/>
    </source>
</evidence>
<feature type="signal peptide" evidence="1">
    <location>
        <begin position="1"/>
        <end position="27"/>
    </location>
</feature>
<feature type="domain" description="Choice-of-anchor I" evidence="2">
    <location>
        <begin position="55"/>
        <end position="539"/>
    </location>
</feature>
<reference evidence="4" key="1">
    <citation type="journal article" date="2019" name="Int. J. Syst. Evol. Microbiol.">
        <title>The Global Catalogue of Microorganisms (GCM) 10K type strain sequencing project: providing services to taxonomists for standard genome sequencing and annotation.</title>
        <authorList>
            <consortium name="The Broad Institute Genomics Platform"/>
            <consortium name="The Broad Institute Genome Sequencing Center for Infectious Disease"/>
            <person name="Wu L."/>
            <person name="Ma J."/>
        </authorList>
    </citation>
    <scope>NUCLEOTIDE SEQUENCE [LARGE SCALE GENOMIC DNA]</scope>
    <source>
        <strain evidence="4">IBRC-M 10703</strain>
    </source>
</reference>
<gene>
    <name evidence="3" type="ORF">ACFOUV_14545</name>
</gene>
<dbReference type="SUPFAM" id="SSF50969">
    <property type="entry name" value="YVTN repeat-like/Quinoprotein amine dehydrogenase"/>
    <property type="match status" value="1"/>
</dbReference>
<dbReference type="InterPro" id="IPR015943">
    <property type="entry name" value="WD40/YVTN_repeat-like_dom_sf"/>
</dbReference>
<accession>A0ABV8GYM8</accession>
<dbReference type="InterPro" id="IPR011044">
    <property type="entry name" value="Quino_amine_DH_bsu"/>
</dbReference>
<evidence type="ECO:0000259" key="2">
    <source>
        <dbReference type="Pfam" id="PF22494"/>
    </source>
</evidence>
<dbReference type="Pfam" id="PF22494">
    <property type="entry name" value="choice_anch_I"/>
    <property type="match status" value="1"/>
</dbReference>
<dbReference type="NCBIfam" id="NF038117">
    <property type="entry name" value="choice_anch_I"/>
    <property type="match status" value="1"/>
</dbReference>
<dbReference type="InterPro" id="IPR052956">
    <property type="entry name" value="Mesenchyme-surface_protein"/>
</dbReference>
<dbReference type="InterPro" id="IPR055188">
    <property type="entry name" value="Choice_anch_I"/>
</dbReference>
<keyword evidence="4" id="KW-1185">Reference proteome</keyword>
<evidence type="ECO:0000313" key="3">
    <source>
        <dbReference type="EMBL" id="MFC4025010.1"/>
    </source>
</evidence>
<dbReference type="Proteomes" id="UP001595772">
    <property type="component" value="Unassembled WGS sequence"/>
</dbReference>
<proteinExistence type="predicted"/>